<comment type="caution">
    <text evidence="3">The sequence shown here is derived from an EMBL/GenBank/DDBJ whole genome shotgun (WGS) entry which is preliminary data.</text>
</comment>
<dbReference type="SUPFAM" id="SSF52402">
    <property type="entry name" value="Adenine nucleotide alpha hydrolases-like"/>
    <property type="match status" value="1"/>
</dbReference>
<evidence type="ECO:0000259" key="2">
    <source>
        <dbReference type="Pfam" id="PF00582"/>
    </source>
</evidence>
<reference evidence="4" key="1">
    <citation type="journal article" date="2019" name="Int. J. Syst. Evol. Microbiol.">
        <title>The Global Catalogue of Microorganisms (GCM) 10K type strain sequencing project: providing services to taxonomists for standard genome sequencing and annotation.</title>
        <authorList>
            <consortium name="The Broad Institute Genomics Platform"/>
            <consortium name="The Broad Institute Genome Sequencing Center for Infectious Disease"/>
            <person name="Wu L."/>
            <person name="Ma J."/>
        </authorList>
    </citation>
    <scope>NUCLEOTIDE SEQUENCE [LARGE SCALE GENOMIC DNA]</scope>
    <source>
        <strain evidence="4">CCM 7043</strain>
    </source>
</reference>
<feature type="domain" description="UspA" evidence="2">
    <location>
        <begin position="11"/>
        <end position="148"/>
    </location>
</feature>
<dbReference type="Pfam" id="PF00582">
    <property type="entry name" value="Usp"/>
    <property type="match status" value="1"/>
</dbReference>
<sequence>MTTDPKDATTTLIVGYSNDAAGDHALAVAADLGRRLPARIHVVHVVDIHDYPVDSDTAGWEEQCRQELAEQRGRVAHMLTDLELDWTYEARRGDPAAELAQAAEEQDALLIVVGTRGEGLRLVIPRLVEPSVSHGVIHCQPRPVVVVPAPETHPGTAPVDS</sequence>
<dbReference type="CDD" id="cd00293">
    <property type="entry name" value="USP-like"/>
    <property type="match status" value="1"/>
</dbReference>
<dbReference type="PANTHER" id="PTHR46268:SF6">
    <property type="entry name" value="UNIVERSAL STRESS PROTEIN UP12"/>
    <property type="match status" value="1"/>
</dbReference>
<dbReference type="Gene3D" id="3.40.50.620">
    <property type="entry name" value="HUPs"/>
    <property type="match status" value="1"/>
</dbReference>
<dbReference type="PANTHER" id="PTHR46268">
    <property type="entry name" value="STRESS RESPONSE PROTEIN NHAX"/>
    <property type="match status" value="1"/>
</dbReference>
<dbReference type="EMBL" id="JBHUCO010000034">
    <property type="protein sequence ID" value="MFD1521389.1"/>
    <property type="molecule type" value="Genomic_DNA"/>
</dbReference>
<comment type="similarity">
    <text evidence="1">Belongs to the universal stress protein A family.</text>
</comment>
<dbReference type="InterPro" id="IPR014729">
    <property type="entry name" value="Rossmann-like_a/b/a_fold"/>
</dbReference>
<organism evidence="3 4">
    <name type="scientific">Pseudonocardia yunnanensis</name>
    <dbReference type="NCBI Taxonomy" id="58107"/>
    <lineage>
        <taxon>Bacteria</taxon>
        <taxon>Bacillati</taxon>
        <taxon>Actinomycetota</taxon>
        <taxon>Actinomycetes</taxon>
        <taxon>Pseudonocardiales</taxon>
        <taxon>Pseudonocardiaceae</taxon>
        <taxon>Pseudonocardia</taxon>
    </lineage>
</organism>
<dbReference type="RefSeq" id="WP_344724476.1">
    <property type="nucleotide sequence ID" value="NZ_BAAAUS010000025.1"/>
</dbReference>
<gene>
    <name evidence="3" type="ORF">ACFSJD_28085</name>
</gene>
<protein>
    <submittedName>
        <fullName evidence="3">Universal stress protein</fullName>
    </submittedName>
</protein>
<proteinExistence type="inferred from homology"/>
<evidence type="ECO:0000256" key="1">
    <source>
        <dbReference type="ARBA" id="ARBA00008791"/>
    </source>
</evidence>
<evidence type="ECO:0000313" key="4">
    <source>
        <dbReference type="Proteomes" id="UP001597114"/>
    </source>
</evidence>
<name>A0ABW4F1P6_9PSEU</name>
<dbReference type="Proteomes" id="UP001597114">
    <property type="component" value="Unassembled WGS sequence"/>
</dbReference>
<evidence type="ECO:0000313" key="3">
    <source>
        <dbReference type="EMBL" id="MFD1521389.1"/>
    </source>
</evidence>
<accession>A0ABW4F1P6</accession>
<keyword evidence="4" id="KW-1185">Reference proteome</keyword>
<dbReference type="InterPro" id="IPR006016">
    <property type="entry name" value="UspA"/>
</dbReference>